<gene>
    <name evidence="2" type="ORF">J3D65DRAFT_309763</name>
</gene>
<organism evidence="2 3">
    <name type="scientific">Phyllosticta citribraziliensis</name>
    <dbReference type="NCBI Taxonomy" id="989973"/>
    <lineage>
        <taxon>Eukaryota</taxon>
        <taxon>Fungi</taxon>
        <taxon>Dikarya</taxon>
        <taxon>Ascomycota</taxon>
        <taxon>Pezizomycotina</taxon>
        <taxon>Dothideomycetes</taxon>
        <taxon>Dothideomycetes incertae sedis</taxon>
        <taxon>Botryosphaeriales</taxon>
        <taxon>Phyllostictaceae</taxon>
        <taxon>Phyllosticta</taxon>
    </lineage>
</organism>
<protein>
    <submittedName>
        <fullName evidence="2">Uncharacterized protein</fullName>
    </submittedName>
</protein>
<feature type="region of interest" description="Disordered" evidence="1">
    <location>
        <begin position="20"/>
        <end position="128"/>
    </location>
</feature>
<feature type="compositionally biased region" description="Polar residues" evidence="1">
    <location>
        <begin position="20"/>
        <end position="34"/>
    </location>
</feature>
<comment type="caution">
    <text evidence="2">The sequence shown here is derived from an EMBL/GenBank/DDBJ whole genome shotgun (WGS) entry which is preliminary data.</text>
</comment>
<feature type="compositionally biased region" description="Basic and acidic residues" evidence="1">
    <location>
        <begin position="82"/>
        <end position="101"/>
    </location>
</feature>
<sequence>MSLRPSLPWPSGQTARCAWNSANPWTRNPQSPSECPSPHPGARWSGGTSRATPAAGSTAPGWWWRGPRAAQEEMASRAVRSSRWEALRLRGSSEGKTERTPRVGMATPSSPENFVSSSAPSSSDENDERDEAVVLLLDWRGLRELKLDGSALKTRAGWFRGVQAPSTARRQSVSPSVTAQPAGQPARWLCCRMPENKQTKTKHTLWSRARTAANSPALAYSKSCS</sequence>
<feature type="compositionally biased region" description="Low complexity" evidence="1">
    <location>
        <begin position="108"/>
        <end position="123"/>
    </location>
</feature>
<reference evidence="2 3" key="1">
    <citation type="submission" date="2024-04" db="EMBL/GenBank/DDBJ databases">
        <title>Phyllosticta paracitricarpa is synonymous to the EU quarantine fungus P. citricarpa based on phylogenomic analyses.</title>
        <authorList>
            <consortium name="Lawrence Berkeley National Laboratory"/>
            <person name="Van ingen-buijs V.A."/>
            <person name="Van westerhoven A.C."/>
            <person name="Haridas S."/>
            <person name="Skiadas P."/>
            <person name="Martin F."/>
            <person name="Groenewald J.Z."/>
            <person name="Crous P.W."/>
            <person name="Seidl M.F."/>
        </authorList>
    </citation>
    <scope>NUCLEOTIDE SEQUENCE [LARGE SCALE GENOMIC DNA]</scope>
    <source>
        <strain evidence="2 3">CPC 17464</strain>
    </source>
</reference>
<evidence type="ECO:0000313" key="3">
    <source>
        <dbReference type="Proteomes" id="UP001360953"/>
    </source>
</evidence>
<name>A0ABR1LY04_9PEZI</name>
<accession>A0ABR1LY04</accession>
<keyword evidence="3" id="KW-1185">Reference proteome</keyword>
<dbReference type="Proteomes" id="UP001360953">
    <property type="component" value="Unassembled WGS sequence"/>
</dbReference>
<evidence type="ECO:0000256" key="1">
    <source>
        <dbReference type="SAM" id="MobiDB-lite"/>
    </source>
</evidence>
<dbReference type="GeneID" id="92028161"/>
<proteinExistence type="predicted"/>
<evidence type="ECO:0000313" key="2">
    <source>
        <dbReference type="EMBL" id="KAK7540072.1"/>
    </source>
</evidence>
<dbReference type="EMBL" id="JBBPEH010000004">
    <property type="protein sequence ID" value="KAK7540072.1"/>
    <property type="molecule type" value="Genomic_DNA"/>
</dbReference>
<dbReference type="RefSeq" id="XP_066657343.1">
    <property type="nucleotide sequence ID" value="XM_066795255.1"/>
</dbReference>